<sequence length="122" mass="13921">MKLKVELALQRVVHRLDELADRLQQVLVRAWVRLRYDGRSNRTPGAASHRSNSAETYPLLLRLQTETACRRRGALALRPIDLDPDLCLILLGEKGETVRWQPVSPTLMRYLLRHAEPSAGLC</sequence>
<dbReference type="SUPFAM" id="SSF56349">
    <property type="entry name" value="DNA breaking-rejoining enzymes"/>
    <property type="match status" value="1"/>
</dbReference>
<name>A0ABZ0A6X2_9ACTN</name>
<dbReference type="Gene3D" id="1.10.443.10">
    <property type="entry name" value="Intergrase catalytic core"/>
    <property type="match status" value="1"/>
</dbReference>
<organism evidence="2 3">
    <name type="scientific">Micromonospora halotolerans</name>
    <dbReference type="NCBI Taxonomy" id="709879"/>
    <lineage>
        <taxon>Bacteria</taxon>
        <taxon>Bacillati</taxon>
        <taxon>Actinomycetota</taxon>
        <taxon>Actinomycetes</taxon>
        <taxon>Micromonosporales</taxon>
        <taxon>Micromonosporaceae</taxon>
        <taxon>Micromonospora</taxon>
    </lineage>
</organism>
<evidence type="ECO:0008006" key="4">
    <source>
        <dbReference type="Google" id="ProtNLM"/>
    </source>
</evidence>
<evidence type="ECO:0000313" key="2">
    <source>
        <dbReference type="EMBL" id="WNM43192.1"/>
    </source>
</evidence>
<dbReference type="Proteomes" id="UP001303001">
    <property type="component" value="Chromosome"/>
</dbReference>
<dbReference type="InterPro" id="IPR011010">
    <property type="entry name" value="DNA_brk_join_enz"/>
</dbReference>
<protein>
    <recommendedName>
        <fullName evidence="4">Transcriptional regulator</fullName>
    </recommendedName>
</protein>
<evidence type="ECO:0000256" key="1">
    <source>
        <dbReference type="ARBA" id="ARBA00023172"/>
    </source>
</evidence>
<evidence type="ECO:0000313" key="3">
    <source>
        <dbReference type="Proteomes" id="UP001303001"/>
    </source>
</evidence>
<reference evidence="2 3" key="1">
    <citation type="submission" date="2023-09" db="EMBL/GenBank/DDBJ databases">
        <title>Micromonospora halotolerans DSM 45598 genome sequence.</title>
        <authorList>
            <person name="Mo P."/>
        </authorList>
    </citation>
    <scope>NUCLEOTIDE SEQUENCE [LARGE SCALE GENOMIC DNA]</scope>
    <source>
        <strain evidence="2 3">DSM 45598</strain>
    </source>
</reference>
<dbReference type="RefSeq" id="WP_313724919.1">
    <property type="nucleotide sequence ID" value="NZ_CP134876.1"/>
</dbReference>
<proteinExistence type="predicted"/>
<dbReference type="EMBL" id="CP134876">
    <property type="protein sequence ID" value="WNM43192.1"/>
    <property type="molecule type" value="Genomic_DNA"/>
</dbReference>
<keyword evidence="3" id="KW-1185">Reference proteome</keyword>
<accession>A0ABZ0A6X2</accession>
<keyword evidence="1" id="KW-0233">DNA recombination</keyword>
<gene>
    <name evidence="2" type="ORF">RMN56_30165</name>
</gene>
<dbReference type="InterPro" id="IPR013762">
    <property type="entry name" value="Integrase-like_cat_sf"/>
</dbReference>